<gene>
    <name evidence="1" type="ORF">TNIN_382731</name>
</gene>
<sequence>MLTFGASFCSLGLCCRARVRRPCGLRGHPESPPTVGRRRQRQHRCRRDGRALSQLQCHFEKFTRFQSCSVGYSRNTGRHDLKNVALLGKTSGDSCPLWSSWLKKGVLAMQKVSRPLEILLEDSSKSWRNLRNDPRRRAHRA</sequence>
<evidence type="ECO:0000313" key="1">
    <source>
        <dbReference type="EMBL" id="GFY57449.1"/>
    </source>
</evidence>
<dbReference type="EMBL" id="BMAV01011517">
    <property type="protein sequence ID" value="GFY57449.1"/>
    <property type="molecule type" value="Genomic_DNA"/>
</dbReference>
<proteinExistence type="predicted"/>
<accession>A0A8X6XRS2</accession>
<comment type="caution">
    <text evidence="1">The sequence shown here is derived from an EMBL/GenBank/DDBJ whole genome shotgun (WGS) entry which is preliminary data.</text>
</comment>
<evidence type="ECO:0000313" key="2">
    <source>
        <dbReference type="Proteomes" id="UP000886998"/>
    </source>
</evidence>
<dbReference type="Proteomes" id="UP000886998">
    <property type="component" value="Unassembled WGS sequence"/>
</dbReference>
<keyword evidence="2" id="KW-1185">Reference proteome</keyword>
<name>A0A8X6XRS2_9ARAC</name>
<organism evidence="1 2">
    <name type="scientific">Trichonephila inaurata madagascariensis</name>
    <dbReference type="NCBI Taxonomy" id="2747483"/>
    <lineage>
        <taxon>Eukaryota</taxon>
        <taxon>Metazoa</taxon>
        <taxon>Ecdysozoa</taxon>
        <taxon>Arthropoda</taxon>
        <taxon>Chelicerata</taxon>
        <taxon>Arachnida</taxon>
        <taxon>Araneae</taxon>
        <taxon>Araneomorphae</taxon>
        <taxon>Entelegynae</taxon>
        <taxon>Araneoidea</taxon>
        <taxon>Nephilidae</taxon>
        <taxon>Trichonephila</taxon>
        <taxon>Trichonephila inaurata</taxon>
    </lineage>
</organism>
<protein>
    <submittedName>
        <fullName evidence="1">Uncharacterized protein</fullName>
    </submittedName>
</protein>
<reference evidence="1" key="1">
    <citation type="submission" date="2020-08" db="EMBL/GenBank/DDBJ databases">
        <title>Multicomponent nature underlies the extraordinary mechanical properties of spider dragline silk.</title>
        <authorList>
            <person name="Kono N."/>
            <person name="Nakamura H."/>
            <person name="Mori M."/>
            <person name="Yoshida Y."/>
            <person name="Ohtoshi R."/>
            <person name="Malay A.D."/>
            <person name="Moran D.A.P."/>
            <person name="Tomita M."/>
            <person name="Numata K."/>
            <person name="Arakawa K."/>
        </authorList>
    </citation>
    <scope>NUCLEOTIDE SEQUENCE</scope>
</reference>
<dbReference type="AlphaFoldDB" id="A0A8X6XRS2"/>